<dbReference type="Proteomes" id="UP000231791">
    <property type="component" value="Chromosome"/>
</dbReference>
<protein>
    <recommendedName>
        <fullName evidence="1">Thioredoxin-like fold domain-containing protein</fullName>
    </recommendedName>
</protein>
<evidence type="ECO:0000259" key="1">
    <source>
        <dbReference type="Pfam" id="PF13462"/>
    </source>
</evidence>
<sequence length="245" mass="24292">MMLGVRRTGRAGRVVAAVAAAALLGGAVAGCGGSGGGAGSSDAASDLSAVRTSPIADRLAALPAAVDGAKVVVGRPGAPRTVQVLVDPRCGACAKFEAAGGETLLKLADEGKVRIEYLLASFLDQGGASGSVKAVNALRASVDAGKFAEYHAAVFASQPEGRFTDGLLLRIAERVPGLRGEAFDRAVAEGTHTGWADGAEKAFEATGMRGTPAVLVDGKPVGAKDGSMFDAAGFARTLKGAGVAA</sequence>
<dbReference type="InterPro" id="IPR012336">
    <property type="entry name" value="Thioredoxin-like_fold"/>
</dbReference>
<proteinExistence type="predicted"/>
<dbReference type="AlphaFoldDB" id="A0A2K8PHX9"/>
<keyword evidence="3" id="KW-1185">Reference proteome</keyword>
<evidence type="ECO:0000313" key="2">
    <source>
        <dbReference type="EMBL" id="ATZ25373.1"/>
    </source>
</evidence>
<organism evidence="2 3">
    <name type="scientific">Streptomyces lavendulae subsp. lavendulae</name>
    <dbReference type="NCBI Taxonomy" id="58340"/>
    <lineage>
        <taxon>Bacteria</taxon>
        <taxon>Bacillati</taxon>
        <taxon>Actinomycetota</taxon>
        <taxon>Actinomycetes</taxon>
        <taxon>Kitasatosporales</taxon>
        <taxon>Streptomycetaceae</taxon>
        <taxon>Streptomyces</taxon>
    </lineage>
</organism>
<accession>A0A2K8PHX9</accession>
<dbReference type="Pfam" id="PF13462">
    <property type="entry name" value="Thioredoxin_4"/>
    <property type="match status" value="1"/>
</dbReference>
<reference evidence="2 3" key="1">
    <citation type="submission" date="2017-11" db="EMBL/GenBank/DDBJ databases">
        <title>Complete genome sequence of Streptomyces lavendulae subsp. lavendulae CCM 3239 (formerly 'Streptomyces aureofaciens CCM 3239'), the producer of the angucycline-type antibiotic auricin.</title>
        <authorList>
            <person name="Busche T."/>
            <person name="Novakova R."/>
            <person name="Al'Dilaimi A."/>
            <person name="Homerova D."/>
            <person name="Feckova L."/>
            <person name="Rezuchova B."/>
            <person name="Mingyar E."/>
            <person name="Csolleiova D."/>
            <person name="Bekeova C."/>
            <person name="Winkler A."/>
            <person name="Sevcikova B."/>
            <person name="Kalinowski J."/>
            <person name="Kormanec J."/>
            <person name="Ruckert C."/>
        </authorList>
    </citation>
    <scope>NUCLEOTIDE SEQUENCE [LARGE SCALE GENOMIC DNA]</scope>
    <source>
        <strain evidence="2 3">CCM 3239</strain>
    </source>
</reference>
<name>A0A2K8PHX9_STRLA</name>
<dbReference type="Gene3D" id="3.40.30.10">
    <property type="entry name" value="Glutaredoxin"/>
    <property type="match status" value="1"/>
</dbReference>
<dbReference type="KEGG" id="slx:SLAV_17615"/>
<dbReference type="EMBL" id="CP024985">
    <property type="protein sequence ID" value="ATZ25373.1"/>
    <property type="molecule type" value="Genomic_DNA"/>
</dbReference>
<dbReference type="SUPFAM" id="SSF52833">
    <property type="entry name" value="Thioredoxin-like"/>
    <property type="match status" value="1"/>
</dbReference>
<evidence type="ECO:0000313" key="3">
    <source>
        <dbReference type="Proteomes" id="UP000231791"/>
    </source>
</evidence>
<gene>
    <name evidence="2" type="ORF">SLAV_17615</name>
</gene>
<dbReference type="InterPro" id="IPR036249">
    <property type="entry name" value="Thioredoxin-like_sf"/>
</dbReference>
<feature type="domain" description="Thioredoxin-like fold" evidence="1">
    <location>
        <begin position="69"/>
        <end position="222"/>
    </location>
</feature>
<dbReference type="PROSITE" id="PS51257">
    <property type="entry name" value="PROKAR_LIPOPROTEIN"/>
    <property type="match status" value="1"/>
</dbReference>